<feature type="non-terminal residue" evidence="2">
    <location>
        <position position="1"/>
    </location>
</feature>
<keyword evidence="3" id="KW-1185">Reference proteome</keyword>
<feature type="compositionally biased region" description="Polar residues" evidence="1">
    <location>
        <begin position="33"/>
        <end position="45"/>
    </location>
</feature>
<sequence>VTLGGRSVAEVLGGKMELSRLTPRDGVPEEHTMLSTGGWPQSSITPPGMTKQEAERCDIDEVESAMTDERFIREYVIANRPLIVRGGLREWQLKNGGSSSEGGTECSGSPNRERPEETREPQPGMEALLAQQAVMMTRMVQQMKDLDARVEVVE</sequence>
<evidence type="ECO:0000313" key="2">
    <source>
        <dbReference type="EMBL" id="KAK3255450.1"/>
    </source>
</evidence>
<reference evidence="2 3" key="1">
    <citation type="journal article" date="2015" name="Genome Biol. Evol.">
        <title>Comparative Genomics of a Bacterivorous Green Alga Reveals Evolutionary Causalities and Consequences of Phago-Mixotrophic Mode of Nutrition.</title>
        <authorList>
            <person name="Burns J.A."/>
            <person name="Paasch A."/>
            <person name="Narechania A."/>
            <person name="Kim E."/>
        </authorList>
    </citation>
    <scope>NUCLEOTIDE SEQUENCE [LARGE SCALE GENOMIC DNA]</scope>
    <source>
        <strain evidence="2 3">PLY_AMNH</strain>
    </source>
</reference>
<organism evidence="2 3">
    <name type="scientific">Cymbomonas tetramitiformis</name>
    <dbReference type="NCBI Taxonomy" id="36881"/>
    <lineage>
        <taxon>Eukaryota</taxon>
        <taxon>Viridiplantae</taxon>
        <taxon>Chlorophyta</taxon>
        <taxon>Pyramimonadophyceae</taxon>
        <taxon>Pyramimonadales</taxon>
        <taxon>Pyramimonadaceae</taxon>
        <taxon>Cymbomonas</taxon>
    </lineage>
</organism>
<dbReference type="Proteomes" id="UP001190700">
    <property type="component" value="Unassembled WGS sequence"/>
</dbReference>
<feature type="region of interest" description="Disordered" evidence="1">
    <location>
        <begin position="32"/>
        <end position="52"/>
    </location>
</feature>
<comment type="caution">
    <text evidence="2">The sequence shown here is derived from an EMBL/GenBank/DDBJ whole genome shotgun (WGS) entry which is preliminary data.</text>
</comment>
<feature type="compositionally biased region" description="Basic and acidic residues" evidence="1">
    <location>
        <begin position="111"/>
        <end position="120"/>
    </location>
</feature>
<accession>A0AAE0F9D2</accession>
<protein>
    <submittedName>
        <fullName evidence="2">Uncharacterized protein</fullName>
    </submittedName>
</protein>
<dbReference type="AlphaFoldDB" id="A0AAE0F9D2"/>
<gene>
    <name evidence="2" type="ORF">CYMTET_35362</name>
</gene>
<feature type="region of interest" description="Disordered" evidence="1">
    <location>
        <begin position="92"/>
        <end position="124"/>
    </location>
</feature>
<feature type="compositionally biased region" description="Low complexity" evidence="1">
    <location>
        <begin position="96"/>
        <end position="110"/>
    </location>
</feature>
<proteinExistence type="predicted"/>
<name>A0AAE0F9D2_9CHLO</name>
<dbReference type="EMBL" id="LGRX02022587">
    <property type="protein sequence ID" value="KAK3255450.1"/>
    <property type="molecule type" value="Genomic_DNA"/>
</dbReference>
<evidence type="ECO:0000256" key="1">
    <source>
        <dbReference type="SAM" id="MobiDB-lite"/>
    </source>
</evidence>
<evidence type="ECO:0000313" key="3">
    <source>
        <dbReference type="Proteomes" id="UP001190700"/>
    </source>
</evidence>